<sequence length="419" mass="47130">MDPMGGRRGQQSLYNESRNSTGYSLHSEYHKDGDHSEYQVQFAGIIKEIQVHVDITNRTEVLRMIDQGKMKKMIPAKIGTDSNSILSLSRYNIKLMQVDHSTENLIIRVPIHEIAAVCYVNDDGIHILAVKYGNPEQCSLLVLYCDSPARAERICSDVAQCFQLVYTDAVVQLLEDTIGRVETSSTGSPTINENSRKISFFSQSQPNLSDRHNRDKRSRSLATSDASNQSIQAELLRSYLEQLRSKFTVDELAKFSTLLKQINDPSPRSHKDLLAVFQEVFQLYGNERKNLLAGLCPFIYEKHYANFLDFLKKQGIAIDNGTLSSRHSFPRNYTPSLSDCSTIIDDDLDSELEFLASASSVMVNPVLPYTRDVLTQRSVSDMNTNDQSDIDSVLEGISTQLAQIDSNIGDVNTYLNYPS</sequence>
<comment type="similarity">
    <text evidence="1">Belongs to the CCM2 family.</text>
</comment>
<dbReference type="InterPro" id="IPR026159">
    <property type="entry name" value="Malcavernin"/>
</dbReference>
<proteinExistence type="inferred from homology"/>
<feature type="domain" description="Cerebral cavernous malformations 2 harmonin-homology" evidence="3">
    <location>
        <begin position="225"/>
        <end position="322"/>
    </location>
</feature>
<evidence type="ECO:0000313" key="4">
    <source>
        <dbReference type="EMBL" id="EKC24547.1"/>
    </source>
</evidence>
<accession>K1PKI0</accession>
<dbReference type="Pfam" id="PF10480">
    <property type="entry name" value="ICAP-1_inte_bdg"/>
    <property type="match status" value="1"/>
</dbReference>
<dbReference type="InterPro" id="IPR011993">
    <property type="entry name" value="PH-like_dom_sf"/>
</dbReference>
<evidence type="ECO:0000256" key="1">
    <source>
        <dbReference type="ARBA" id="ARBA00010822"/>
    </source>
</evidence>
<reference evidence="4" key="1">
    <citation type="journal article" date="2012" name="Nature">
        <title>The oyster genome reveals stress adaptation and complexity of shell formation.</title>
        <authorList>
            <person name="Zhang G."/>
            <person name="Fang X."/>
            <person name="Guo X."/>
            <person name="Li L."/>
            <person name="Luo R."/>
            <person name="Xu F."/>
            <person name="Yang P."/>
            <person name="Zhang L."/>
            <person name="Wang X."/>
            <person name="Qi H."/>
            <person name="Xiong Z."/>
            <person name="Que H."/>
            <person name="Xie Y."/>
            <person name="Holland P.W."/>
            <person name="Paps J."/>
            <person name="Zhu Y."/>
            <person name="Wu F."/>
            <person name="Chen Y."/>
            <person name="Wang J."/>
            <person name="Peng C."/>
            <person name="Meng J."/>
            <person name="Yang L."/>
            <person name="Liu J."/>
            <person name="Wen B."/>
            <person name="Zhang N."/>
            <person name="Huang Z."/>
            <person name="Zhu Q."/>
            <person name="Feng Y."/>
            <person name="Mount A."/>
            <person name="Hedgecock D."/>
            <person name="Xu Z."/>
            <person name="Liu Y."/>
            <person name="Domazet-Loso T."/>
            <person name="Du Y."/>
            <person name="Sun X."/>
            <person name="Zhang S."/>
            <person name="Liu B."/>
            <person name="Cheng P."/>
            <person name="Jiang X."/>
            <person name="Li J."/>
            <person name="Fan D."/>
            <person name="Wang W."/>
            <person name="Fu W."/>
            <person name="Wang T."/>
            <person name="Wang B."/>
            <person name="Zhang J."/>
            <person name="Peng Z."/>
            <person name="Li Y."/>
            <person name="Li N."/>
            <person name="Wang J."/>
            <person name="Chen M."/>
            <person name="He Y."/>
            <person name="Tan F."/>
            <person name="Song X."/>
            <person name="Zheng Q."/>
            <person name="Huang R."/>
            <person name="Yang H."/>
            <person name="Du X."/>
            <person name="Chen L."/>
            <person name="Yang M."/>
            <person name="Gaffney P.M."/>
            <person name="Wang S."/>
            <person name="Luo L."/>
            <person name="She Z."/>
            <person name="Ming Y."/>
            <person name="Huang W."/>
            <person name="Zhang S."/>
            <person name="Huang B."/>
            <person name="Zhang Y."/>
            <person name="Qu T."/>
            <person name="Ni P."/>
            <person name="Miao G."/>
            <person name="Wang J."/>
            <person name="Wang Q."/>
            <person name="Steinberg C.E."/>
            <person name="Wang H."/>
            <person name="Li N."/>
            <person name="Qian L."/>
            <person name="Zhang G."/>
            <person name="Li Y."/>
            <person name="Yang H."/>
            <person name="Liu X."/>
            <person name="Wang J."/>
            <person name="Yin Y."/>
            <person name="Wang J."/>
        </authorList>
    </citation>
    <scope>NUCLEOTIDE SEQUENCE [LARGE SCALE GENOMIC DNA]</scope>
    <source>
        <strain evidence="4">05x7-T-G4-1.051#20</strain>
    </source>
</reference>
<feature type="region of interest" description="Disordered" evidence="2">
    <location>
        <begin position="204"/>
        <end position="225"/>
    </location>
</feature>
<dbReference type="PANTHER" id="PTHR21642:SF6">
    <property type="entry name" value="CEREBRAL CAVERNOUS MALFORMATIONS 2 HARMONIN-HOMOLOGY DOMAIN-CONTAINING PROTEIN"/>
    <property type="match status" value="1"/>
</dbReference>
<feature type="compositionally biased region" description="Polar residues" evidence="2">
    <location>
        <begin position="9"/>
        <end position="24"/>
    </location>
</feature>
<organism evidence="4">
    <name type="scientific">Magallana gigas</name>
    <name type="common">Pacific oyster</name>
    <name type="synonym">Crassostrea gigas</name>
    <dbReference type="NCBI Taxonomy" id="29159"/>
    <lineage>
        <taxon>Eukaryota</taxon>
        <taxon>Metazoa</taxon>
        <taxon>Spiralia</taxon>
        <taxon>Lophotrochozoa</taxon>
        <taxon>Mollusca</taxon>
        <taxon>Bivalvia</taxon>
        <taxon>Autobranchia</taxon>
        <taxon>Pteriomorphia</taxon>
        <taxon>Ostreida</taxon>
        <taxon>Ostreoidea</taxon>
        <taxon>Ostreidae</taxon>
        <taxon>Magallana</taxon>
    </lineage>
</organism>
<evidence type="ECO:0000256" key="2">
    <source>
        <dbReference type="SAM" id="MobiDB-lite"/>
    </source>
</evidence>
<dbReference type="Gene3D" id="2.30.29.30">
    <property type="entry name" value="Pleckstrin-homology domain (PH domain)/Phosphotyrosine-binding domain (PTB)"/>
    <property type="match status" value="1"/>
</dbReference>
<dbReference type="InterPro" id="IPR019517">
    <property type="entry name" value="Integrin-bd_ICAP-1"/>
</dbReference>
<dbReference type="InterPro" id="IPR032375">
    <property type="entry name" value="CCM2_C"/>
</dbReference>
<gene>
    <name evidence="4" type="ORF">CGI_10019929</name>
</gene>
<feature type="region of interest" description="Disordered" evidence="2">
    <location>
        <begin position="1"/>
        <end position="30"/>
    </location>
</feature>
<dbReference type="SUPFAM" id="SSF50729">
    <property type="entry name" value="PH domain-like"/>
    <property type="match status" value="1"/>
</dbReference>
<dbReference type="EMBL" id="JH818685">
    <property type="protein sequence ID" value="EKC24547.1"/>
    <property type="molecule type" value="Genomic_DNA"/>
</dbReference>
<dbReference type="PANTHER" id="PTHR21642">
    <property type="entry name" value="CEREBRAL CAVERNOUS MALFORMATIONS PROTEIN 2 HOMOLOG"/>
    <property type="match status" value="1"/>
</dbReference>
<dbReference type="Gene3D" id="1.20.1160.20">
    <property type="match status" value="1"/>
</dbReference>
<evidence type="ECO:0000259" key="3">
    <source>
        <dbReference type="Pfam" id="PF16545"/>
    </source>
</evidence>
<protein>
    <submittedName>
        <fullName evidence="4">Malcavernin</fullName>
    </submittedName>
</protein>
<name>K1PKI0_MAGGI</name>
<dbReference type="Pfam" id="PF16545">
    <property type="entry name" value="CCM2_C"/>
    <property type="match status" value="1"/>
</dbReference>
<dbReference type="HOGENOM" id="CLU_655955_0_0_1"/>
<dbReference type="InParanoid" id="K1PKI0"/>
<dbReference type="AlphaFoldDB" id="K1PKI0"/>